<dbReference type="GO" id="GO:0030170">
    <property type="term" value="F:pyridoxal phosphate binding"/>
    <property type="evidence" value="ECO:0007669"/>
    <property type="project" value="InterPro"/>
</dbReference>
<name>A0A2S2BPH4_9NOCA</name>
<proteinExistence type="predicted"/>
<dbReference type="PANTHER" id="PTHR36930">
    <property type="entry name" value="METAL-SULFUR CLUSTER BIOSYNTHESIS PROTEINS YUAD-RELATED"/>
    <property type="match status" value="1"/>
</dbReference>
<dbReference type="PROSITE" id="PS51340">
    <property type="entry name" value="MOSC"/>
    <property type="match status" value="1"/>
</dbReference>
<dbReference type="GO" id="GO:0030151">
    <property type="term" value="F:molybdenum ion binding"/>
    <property type="evidence" value="ECO:0007669"/>
    <property type="project" value="InterPro"/>
</dbReference>
<evidence type="ECO:0000313" key="2">
    <source>
        <dbReference type="EMBL" id="AWK70468.1"/>
    </source>
</evidence>
<reference evidence="2 3" key="1">
    <citation type="submission" date="2017-05" db="EMBL/GenBank/DDBJ databases">
        <title>Isolation of Rhodococcus sp. S2-17 biodegrading of BP-3.</title>
        <authorList>
            <person name="Lee Y."/>
            <person name="Kim K.H."/>
            <person name="Chun B.H."/>
            <person name="Jung H.S."/>
            <person name="Jeon C.O."/>
        </authorList>
    </citation>
    <scope>NUCLEOTIDE SEQUENCE [LARGE SCALE GENOMIC DNA]</scope>
    <source>
        <strain evidence="2 3">S2-17</strain>
    </source>
</reference>
<dbReference type="RefSeq" id="WP_109325871.1">
    <property type="nucleotide sequence ID" value="NZ_CP021354.1"/>
</dbReference>
<dbReference type="InterPro" id="IPR005302">
    <property type="entry name" value="MoCF_Sase_C"/>
</dbReference>
<dbReference type="InterPro" id="IPR052716">
    <property type="entry name" value="MOSC_domain"/>
</dbReference>
<dbReference type="PANTHER" id="PTHR36930:SF1">
    <property type="entry name" value="MOSC DOMAIN-CONTAINING PROTEIN"/>
    <property type="match status" value="1"/>
</dbReference>
<organism evidence="2 3">
    <name type="scientific">Rhodococcus oxybenzonivorans</name>
    <dbReference type="NCBI Taxonomy" id="1990687"/>
    <lineage>
        <taxon>Bacteria</taxon>
        <taxon>Bacillati</taxon>
        <taxon>Actinomycetota</taxon>
        <taxon>Actinomycetes</taxon>
        <taxon>Mycobacteriales</taxon>
        <taxon>Nocardiaceae</taxon>
        <taxon>Rhodococcus</taxon>
    </lineage>
</organism>
<dbReference type="Proteomes" id="UP000245711">
    <property type="component" value="Chromosome"/>
</dbReference>
<dbReference type="EMBL" id="CP021354">
    <property type="protein sequence ID" value="AWK70468.1"/>
    <property type="molecule type" value="Genomic_DNA"/>
</dbReference>
<evidence type="ECO:0000313" key="3">
    <source>
        <dbReference type="Proteomes" id="UP000245711"/>
    </source>
</evidence>
<accession>A0A2S2BPH4</accession>
<dbReference type="Pfam" id="PF03473">
    <property type="entry name" value="MOSC"/>
    <property type="match status" value="1"/>
</dbReference>
<dbReference type="SUPFAM" id="SSF50800">
    <property type="entry name" value="PK beta-barrel domain-like"/>
    <property type="match status" value="1"/>
</dbReference>
<sequence>MGTITAVSRSGGHSFSKSNESAVHLLAGLGVDGDAHQGVTARHRYRMRRDPTQPNLRQVHLMHAEFLDELNSLGFEVQAGQLGENITTRGIDLLALPTGTRLHLGARAVVEVTGLRNPCKQIEAFRAGLLSHTVDRDVNGTIVRKSGIMSIVLEGGDVRPGDAISLELPPEPHRPLAPV</sequence>
<gene>
    <name evidence="2" type="ORF">CBI38_01685</name>
</gene>
<dbReference type="GO" id="GO:0003824">
    <property type="term" value="F:catalytic activity"/>
    <property type="evidence" value="ECO:0007669"/>
    <property type="project" value="InterPro"/>
</dbReference>
<evidence type="ECO:0000259" key="1">
    <source>
        <dbReference type="PROSITE" id="PS51340"/>
    </source>
</evidence>
<dbReference type="OrthoDB" id="9786134at2"/>
<feature type="domain" description="MOSC" evidence="1">
    <location>
        <begin position="18"/>
        <end position="167"/>
    </location>
</feature>
<protein>
    <submittedName>
        <fullName evidence="2">MOSC domain-containing protein</fullName>
    </submittedName>
</protein>
<dbReference type="AlphaFoldDB" id="A0A2S2BPH4"/>
<dbReference type="KEGG" id="roz:CBI38_01685"/>
<dbReference type="InterPro" id="IPR011037">
    <property type="entry name" value="Pyrv_Knase-like_insert_dom_sf"/>
</dbReference>
<keyword evidence="3" id="KW-1185">Reference proteome</keyword>
<dbReference type="Gene3D" id="2.40.33.20">
    <property type="entry name" value="PK beta-barrel domain-like"/>
    <property type="match status" value="1"/>
</dbReference>